<keyword evidence="10" id="KW-1185">Reference proteome</keyword>
<proteinExistence type="predicted"/>
<sequence length="394" mass="44349">MKHRNSGYMKDVDELIEETSVDQILNHYGKPLSKAGSAEHRMECVFNEECADNQYGNLTVKLNDAVNRIYCHSCGVRGNLLTLLHGLERHEPPTGGRLRGDEFKSAVAKLREISGATDTVPQVGTTTVRPTQSPAPKPVNTPLVRHEKEAAQKIADLYNDLVTDVADMSPKAAEYVRHRRWMTPELLEKWGVGWIPGNGRSLFRKGYLVYTHRNERSEVVSYSGRDLSFEEKWAKWIREGRPDGKRPGKHRFVQGFHKGLELYGGHAGRLEEPYVRESLAKRGLVVAEGMNEVLRMETLGVAAVGLGSNKATDAQVEKLIRFARQAGHDRIVLMPDCDEEGEAAFKELLWQLSEASIDVKLGCSSNMHEGKFAGRQPEDFTDDEWNEIDLTIQR</sequence>
<evidence type="ECO:0000256" key="4">
    <source>
        <dbReference type="ARBA" id="ARBA00022695"/>
    </source>
</evidence>
<evidence type="ECO:0000256" key="1">
    <source>
        <dbReference type="ARBA" id="ARBA00022478"/>
    </source>
</evidence>
<dbReference type="GO" id="GO:1990077">
    <property type="term" value="C:primosome complex"/>
    <property type="evidence" value="ECO:0007669"/>
    <property type="project" value="UniProtKB-KW"/>
</dbReference>
<feature type="region of interest" description="Disordered" evidence="7">
    <location>
        <begin position="121"/>
        <end position="141"/>
    </location>
</feature>
<dbReference type="GO" id="GO:0016779">
    <property type="term" value="F:nucleotidyltransferase activity"/>
    <property type="evidence" value="ECO:0007669"/>
    <property type="project" value="UniProtKB-KW"/>
</dbReference>
<dbReference type="CDD" id="cd00188">
    <property type="entry name" value="TOPRIM"/>
    <property type="match status" value="1"/>
</dbReference>
<dbReference type="Proteomes" id="UP000317243">
    <property type="component" value="Unassembled WGS sequence"/>
</dbReference>
<keyword evidence="5" id="KW-0235">DNA replication</keyword>
<dbReference type="Pfam" id="PF13155">
    <property type="entry name" value="Toprim_2"/>
    <property type="match status" value="1"/>
</dbReference>
<dbReference type="InterPro" id="IPR036977">
    <property type="entry name" value="DNA_primase_Znf_CHC2"/>
</dbReference>
<keyword evidence="6" id="KW-0804">Transcription</keyword>
<dbReference type="Gene3D" id="3.90.580.10">
    <property type="entry name" value="Zinc finger, CHC2-type domain"/>
    <property type="match status" value="1"/>
</dbReference>
<reference evidence="9 10" key="1">
    <citation type="submission" date="2019-02" db="EMBL/GenBank/DDBJ databases">
        <title>Deep-cultivation of Planctomycetes and their phenomic and genomic characterization uncovers novel biology.</title>
        <authorList>
            <person name="Wiegand S."/>
            <person name="Jogler M."/>
            <person name="Boedeker C."/>
            <person name="Pinto D."/>
            <person name="Vollmers J."/>
            <person name="Rivas-Marin E."/>
            <person name="Kohn T."/>
            <person name="Peeters S.H."/>
            <person name="Heuer A."/>
            <person name="Rast P."/>
            <person name="Oberbeckmann S."/>
            <person name="Bunk B."/>
            <person name="Jeske O."/>
            <person name="Meyerdierks A."/>
            <person name="Storesund J.E."/>
            <person name="Kallscheuer N."/>
            <person name="Luecker S."/>
            <person name="Lage O.M."/>
            <person name="Pohl T."/>
            <person name="Merkel B.J."/>
            <person name="Hornburger P."/>
            <person name="Mueller R.-W."/>
            <person name="Bruemmer F."/>
            <person name="Labrenz M."/>
            <person name="Spormann A.M."/>
            <person name="Op Den Camp H."/>
            <person name="Overmann J."/>
            <person name="Amann R."/>
            <person name="Jetten M.S.M."/>
            <person name="Mascher T."/>
            <person name="Medema M.H."/>
            <person name="Devos D.P."/>
            <person name="Kaster A.-K."/>
            <person name="Ovreas L."/>
            <person name="Rohde M."/>
            <person name="Galperin M.Y."/>
            <person name="Jogler C."/>
        </authorList>
    </citation>
    <scope>NUCLEOTIDE SEQUENCE [LARGE SCALE GENOMIC DNA]</scope>
    <source>
        <strain evidence="9 10">KOR42</strain>
    </source>
</reference>
<dbReference type="GO" id="GO:0008270">
    <property type="term" value="F:zinc ion binding"/>
    <property type="evidence" value="ECO:0007669"/>
    <property type="project" value="InterPro"/>
</dbReference>
<keyword evidence="4" id="KW-0548">Nucleotidyltransferase</keyword>
<comment type="caution">
    <text evidence="9">The sequence shown here is derived from an EMBL/GenBank/DDBJ whole genome shotgun (WGS) entry which is preliminary data.</text>
</comment>
<keyword evidence="3" id="KW-0808">Transferase</keyword>
<evidence type="ECO:0000313" key="10">
    <source>
        <dbReference type="Proteomes" id="UP000317243"/>
    </source>
</evidence>
<organism evidence="9 10">
    <name type="scientific">Thalassoglobus neptunius</name>
    <dbReference type="NCBI Taxonomy" id="1938619"/>
    <lineage>
        <taxon>Bacteria</taxon>
        <taxon>Pseudomonadati</taxon>
        <taxon>Planctomycetota</taxon>
        <taxon>Planctomycetia</taxon>
        <taxon>Planctomycetales</taxon>
        <taxon>Planctomycetaceae</taxon>
        <taxon>Thalassoglobus</taxon>
    </lineage>
</organism>
<dbReference type="GO" id="GO:0000428">
    <property type="term" value="C:DNA-directed RNA polymerase complex"/>
    <property type="evidence" value="ECO:0007669"/>
    <property type="project" value="UniProtKB-KW"/>
</dbReference>
<dbReference type="EMBL" id="SIHI01000011">
    <property type="protein sequence ID" value="TWT51715.1"/>
    <property type="molecule type" value="Genomic_DNA"/>
</dbReference>
<feature type="compositionally biased region" description="Polar residues" evidence="7">
    <location>
        <begin position="121"/>
        <end position="132"/>
    </location>
</feature>
<evidence type="ECO:0000256" key="7">
    <source>
        <dbReference type="SAM" id="MobiDB-lite"/>
    </source>
</evidence>
<dbReference type="AlphaFoldDB" id="A0A5C5WNE6"/>
<evidence type="ECO:0000259" key="8">
    <source>
        <dbReference type="SMART" id="SM00493"/>
    </source>
</evidence>
<keyword evidence="1" id="KW-0240">DNA-directed RNA polymerase</keyword>
<dbReference type="SUPFAM" id="SSF57783">
    <property type="entry name" value="Zinc beta-ribbon"/>
    <property type="match status" value="1"/>
</dbReference>
<evidence type="ECO:0000256" key="2">
    <source>
        <dbReference type="ARBA" id="ARBA00022515"/>
    </source>
</evidence>
<name>A0A5C5WNE6_9PLAN</name>
<evidence type="ECO:0000313" key="9">
    <source>
        <dbReference type="EMBL" id="TWT51715.1"/>
    </source>
</evidence>
<dbReference type="SUPFAM" id="SSF56731">
    <property type="entry name" value="DNA primase core"/>
    <property type="match status" value="1"/>
</dbReference>
<evidence type="ECO:0000256" key="5">
    <source>
        <dbReference type="ARBA" id="ARBA00022705"/>
    </source>
</evidence>
<accession>A0A5C5WNE6</accession>
<evidence type="ECO:0000256" key="3">
    <source>
        <dbReference type="ARBA" id="ARBA00022679"/>
    </source>
</evidence>
<dbReference type="InterPro" id="IPR006171">
    <property type="entry name" value="TOPRIM_dom"/>
</dbReference>
<feature type="domain" description="Toprim" evidence="8">
    <location>
        <begin position="282"/>
        <end position="357"/>
    </location>
</feature>
<dbReference type="GO" id="GO:0006269">
    <property type="term" value="P:DNA replication, synthesis of primer"/>
    <property type="evidence" value="ECO:0007669"/>
    <property type="project" value="UniProtKB-KW"/>
</dbReference>
<evidence type="ECO:0000256" key="6">
    <source>
        <dbReference type="ARBA" id="ARBA00023163"/>
    </source>
</evidence>
<dbReference type="SMART" id="SM00493">
    <property type="entry name" value="TOPRIM"/>
    <property type="match status" value="1"/>
</dbReference>
<gene>
    <name evidence="9" type="primary">dnaG_3</name>
    <name evidence="9" type="ORF">KOR42_34020</name>
</gene>
<dbReference type="GO" id="GO:0003677">
    <property type="term" value="F:DNA binding"/>
    <property type="evidence" value="ECO:0007669"/>
    <property type="project" value="InterPro"/>
</dbReference>
<dbReference type="Gene3D" id="3.40.1360.10">
    <property type="match status" value="1"/>
</dbReference>
<protein>
    <submittedName>
        <fullName evidence="9">DNA primase</fullName>
    </submittedName>
</protein>
<keyword evidence="2" id="KW-0639">Primosome</keyword>